<protein>
    <recommendedName>
        <fullName evidence="1">FRG domain-containing protein</fullName>
    </recommendedName>
</protein>
<dbReference type="EMBL" id="LZMT01000034">
    <property type="protein sequence ID" value="OBX62552.1"/>
    <property type="molecule type" value="Genomic_DNA"/>
</dbReference>
<evidence type="ECO:0000313" key="2">
    <source>
        <dbReference type="EMBL" id="OBX62552.1"/>
    </source>
</evidence>
<accession>A0AA91J9A8</accession>
<proteinExistence type="predicted"/>
<comment type="caution">
    <text evidence="2">The sequence shown here is derived from an EMBL/GenBank/DDBJ whole genome shotgun (WGS) entry which is preliminary data.</text>
</comment>
<dbReference type="AlphaFoldDB" id="A0AA91J9A8"/>
<dbReference type="SMART" id="SM00901">
    <property type="entry name" value="FRG"/>
    <property type="match status" value="1"/>
</dbReference>
<dbReference type="Pfam" id="PF08867">
    <property type="entry name" value="FRG"/>
    <property type="match status" value="1"/>
</dbReference>
<name>A0AA91J9A8_FAUOS</name>
<evidence type="ECO:0000259" key="1">
    <source>
        <dbReference type="SMART" id="SM00901"/>
    </source>
</evidence>
<sequence length="451" mass="52562">MFNFIVIGDDESWLKSGEGIVHKSRFPEYTTQETLSKLPDDNLSMLAHIRKLPTLFTYEGDNSKIFLTYINEVKLKDKWRLSLFFNVSDSLSFDFADIEENIGKFDIKDFEKYRQHWSIKSGDLKDLINNCTKIECEKKGLLIEHINQNSPIQIVAPSSINANSEFGDLNVSTKLKNIDGVKNFIEQIITDEDNKNENRINFYRGHSNSSYKLEPSLFRKNENTGEFFYLEQEDIIYRELLSNNFNDFHEDSSTFDRLVRMQHFSLPTRLLDITSNPLIALYFACKGNEEKDGDVISINVDNKAIKYFDSDTATCISNLCKLSFQEKEKIAFELQDINHQTVMAKLLHYIKEDKPYFEDRIVDDIKNVICIKSKFTNPRINAQSGLFLLFGLDAKLEDENDFNFKITHYLIQPENKSKILRELDLLNINESTVFPYLENSAKYISNKFKKN</sequence>
<feature type="domain" description="FRG" evidence="1">
    <location>
        <begin position="197"/>
        <end position="296"/>
    </location>
</feature>
<dbReference type="InterPro" id="IPR014966">
    <property type="entry name" value="FRG-dom"/>
</dbReference>
<organism evidence="2">
    <name type="scientific">Faucicola osloensis</name>
    <name type="common">Moraxella osloensis</name>
    <dbReference type="NCBI Taxonomy" id="34062"/>
    <lineage>
        <taxon>Bacteria</taxon>
        <taxon>Pseudomonadati</taxon>
        <taxon>Pseudomonadota</taxon>
        <taxon>Gammaproteobacteria</taxon>
        <taxon>Moraxellales</taxon>
        <taxon>Moraxellaceae</taxon>
        <taxon>Faucicola</taxon>
    </lineage>
</organism>
<gene>
    <name evidence="2" type="ORF">A9299_05070</name>
</gene>
<reference evidence="2" key="1">
    <citation type="submission" date="2016-06" db="EMBL/GenBank/DDBJ databases">
        <title>Draft genome of Moraxella osloensis CCUG 67237.</title>
        <authorList>
            <person name="Salva-Serra F."/>
            <person name="Engstrom-Jakobsson H."/>
            <person name="Thorell K."/>
            <person name="Gonzales-Siles L."/>
            <person name="Karlsson R."/>
            <person name="Boulund F."/>
            <person name="Engstrand L."/>
            <person name="Kristiansson E."/>
            <person name="Moore E."/>
        </authorList>
    </citation>
    <scope>NUCLEOTIDE SEQUENCE [LARGE SCALE GENOMIC DNA]</scope>
    <source>
        <strain evidence="2">CCUG 67237</strain>
    </source>
</reference>